<keyword evidence="2" id="KW-1185">Reference proteome</keyword>
<name>S5VVG1_9CAUD</name>
<proteinExistence type="predicted"/>
<dbReference type="EMBL" id="KF147891">
    <property type="protein sequence ID" value="AGS82157.1"/>
    <property type="molecule type" value="Genomic_DNA"/>
</dbReference>
<sequence>MTDVQLSGNTFIDNDVLNFTEHQIQALRDIAARPGFSGLVEPDLSKSRTRGVFIAQWFEGNRQCYAVIGLYRTMPHEKSGELRMLRDKHNGEAHFAIMRALHSFNFDGQNDEETLSRKLSAQWHQFQETRKITVHPNERARYAYRLARSLIIYGNITTALANLEAEDAPTA</sequence>
<organism evidence="1 2">
    <name type="scientific">Pseudomonas phage PaBG</name>
    <dbReference type="NCBI Taxonomy" id="1335230"/>
    <lineage>
        <taxon>Viruses</taxon>
        <taxon>Duplodnaviria</taxon>
        <taxon>Heunggongvirae</taxon>
        <taxon>Uroviricota</taxon>
        <taxon>Caudoviricetes</taxon>
        <taxon>Baikalvirus</taxon>
        <taxon>Baikalvirus PaBG</taxon>
    </lineage>
</organism>
<dbReference type="KEGG" id="vg:16574959"/>
<dbReference type="RefSeq" id="YP_008433604.1">
    <property type="nucleotide sequence ID" value="NC_022096.1"/>
</dbReference>
<reference evidence="1 2" key="1">
    <citation type="journal article" date="2014" name="Genome Announc.">
        <title>Complete Genome Sequence of the Novel Giant Pseudomonas Phage PaBG.</title>
        <authorList>
            <person name="Sykilinda N.N."/>
            <person name="Bondar A.A."/>
            <person name="Gorshkova A.S."/>
            <person name="Kurochkina L.P."/>
            <person name="Kulikov E.E."/>
            <person name="Shneider M.M."/>
            <person name="Kadykov V.A."/>
            <person name="Solovjeva N.V."/>
            <person name="Kabilov M.R."/>
            <person name="Mesyanzhinov V.V."/>
            <person name="Vlassov V.V."/>
            <person name="Drukker V.V."/>
            <person name="Miroshnikov K.A."/>
        </authorList>
    </citation>
    <scope>NUCLEOTIDE SEQUENCE [LARGE SCALE GENOMIC DNA]</scope>
</reference>
<accession>S5VVG1</accession>
<evidence type="ECO:0000313" key="2">
    <source>
        <dbReference type="Proteomes" id="UP000015545"/>
    </source>
</evidence>
<gene>
    <name evidence="1" type="ORF">PaBG_00274</name>
</gene>
<evidence type="ECO:0000313" key="1">
    <source>
        <dbReference type="EMBL" id="AGS82157.1"/>
    </source>
</evidence>
<dbReference type="Proteomes" id="UP000015545">
    <property type="component" value="Segment"/>
</dbReference>
<protein>
    <submittedName>
        <fullName evidence="1">Uncharacterized protein</fullName>
    </submittedName>
</protein>